<evidence type="ECO:0000256" key="1">
    <source>
        <dbReference type="ARBA" id="ARBA00022729"/>
    </source>
</evidence>
<dbReference type="EMBL" id="CP054492">
    <property type="protein sequence ID" value="QOY51649.1"/>
    <property type="molecule type" value="Genomic_DNA"/>
</dbReference>
<keyword evidence="1" id="KW-0732">Signal</keyword>
<organism evidence="3 4">
    <name type="scientific">Candidatus Sulfurimonas baltica</name>
    <dbReference type="NCBI Taxonomy" id="2740404"/>
    <lineage>
        <taxon>Bacteria</taxon>
        <taxon>Pseudomonadati</taxon>
        <taxon>Campylobacterota</taxon>
        <taxon>Epsilonproteobacteria</taxon>
        <taxon>Campylobacterales</taxon>
        <taxon>Sulfurimonadaceae</taxon>
        <taxon>Sulfurimonas</taxon>
    </lineage>
</organism>
<dbReference type="PANTHER" id="PTHR35038:SF8">
    <property type="entry name" value="C-TYPE POLYHEME CYTOCHROME OMCC"/>
    <property type="match status" value="1"/>
</dbReference>
<reference evidence="3 4" key="1">
    <citation type="submission" date="2020-05" db="EMBL/GenBank/DDBJ databases">
        <title>Sulfurimonas marisnigri, sp. nov., and Sulfurimonas baltica, sp. nov., manganese oxide reducing chemolithoautotrophs of the class Epsilonproteobacteria isolated from the pelagic redoxclines of the Black and Baltic Seas and emended description of the genus Sulfurimonas.</title>
        <authorList>
            <person name="Henkel J.V."/>
            <person name="Laudan C."/>
            <person name="Werner J."/>
            <person name="Neu T."/>
            <person name="Plewe S."/>
            <person name="Sproer C."/>
            <person name="Bunk B."/>
            <person name="Schulz-Vogt H.N."/>
        </authorList>
    </citation>
    <scope>NUCLEOTIDE SEQUENCE [LARGE SCALE GENOMIC DNA]</scope>
    <source>
        <strain evidence="3 4">GD2</strain>
    </source>
</reference>
<feature type="domain" description="Cytochrome c-552/4" evidence="2">
    <location>
        <begin position="31"/>
        <end position="96"/>
    </location>
</feature>
<dbReference type="Proteomes" id="UP000593994">
    <property type="component" value="Chromosome"/>
</dbReference>
<evidence type="ECO:0000313" key="3">
    <source>
        <dbReference type="EMBL" id="QOY51649.1"/>
    </source>
</evidence>
<proteinExistence type="predicted"/>
<evidence type="ECO:0000313" key="4">
    <source>
        <dbReference type="Proteomes" id="UP000593994"/>
    </source>
</evidence>
<dbReference type="InterPro" id="IPR051829">
    <property type="entry name" value="Multiheme_Cytochr_ET"/>
</dbReference>
<dbReference type="KEGG" id="sbal:HUE88_11130"/>
<dbReference type="PANTHER" id="PTHR35038">
    <property type="entry name" value="DISSIMILATORY SULFITE REDUCTASE SIRA"/>
    <property type="match status" value="1"/>
</dbReference>
<dbReference type="RefSeq" id="WP_194369037.1">
    <property type="nucleotide sequence ID" value="NZ_CP054492.1"/>
</dbReference>
<dbReference type="SUPFAM" id="SSF48695">
    <property type="entry name" value="Multiheme cytochromes"/>
    <property type="match status" value="1"/>
</dbReference>
<name>A0A7S7LW14_9BACT</name>
<dbReference type="InterPro" id="IPR036280">
    <property type="entry name" value="Multihaem_cyt_sf"/>
</dbReference>
<accession>A0A7S7LW14</accession>
<protein>
    <recommendedName>
        <fullName evidence="2">Cytochrome c-552/4 domain-containing protein</fullName>
    </recommendedName>
</protein>
<sequence>MRILLVIITLIVSLGAAKVVKIDEKFQTSDKCQACHMPIVEEWEKSQHSKSHYENDEYFRASIDYISKKTRKSLSSVKIECATCHNPRISVTGTSESYEIMVALNLDKGSAINKAVNSDSINEGINCVVCHNIDKIHTDRDESVRGMNRVTWMKSGIMAGPYKDANSPYHKTQYRDFMNEDSDKLCFVCHANDKSVKGLVFTNMLSEYKKGKKSCVDCHMGPRVEGAASTLPIDDGKVRKRDVRKHGFEGAHVFSMWKDALDVNLVQKKNNVIIEISNPQPHNIPSGFGARELIIDVTYKDGAKEMKNKRISLTTHYTRRGGKPTIPHAAEKASEDMSIPANGKKVFKLPNVKGAKSIKVELYYRLVNDEVRSILKLKDKIWAKESLITTKEIRLK</sequence>
<dbReference type="Pfam" id="PF13435">
    <property type="entry name" value="Cytochrome_C554"/>
    <property type="match status" value="1"/>
</dbReference>
<evidence type="ECO:0000259" key="2">
    <source>
        <dbReference type="Pfam" id="PF13435"/>
    </source>
</evidence>
<dbReference type="AlphaFoldDB" id="A0A7S7LW14"/>
<keyword evidence="4" id="KW-1185">Reference proteome</keyword>
<dbReference type="Gene3D" id="1.10.1130.10">
    <property type="entry name" value="Flavocytochrome C3, Chain A"/>
    <property type="match status" value="1"/>
</dbReference>
<dbReference type="InterPro" id="IPR023155">
    <property type="entry name" value="Cyt_c-552/4"/>
</dbReference>
<gene>
    <name evidence="3" type="ORF">HUE88_11130</name>
</gene>